<dbReference type="PROSITE" id="PS01359">
    <property type="entry name" value="ZF_PHD_1"/>
    <property type="match status" value="1"/>
</dbReference>
<dbReference type="OrthoDB" id="21204at2759"/>
<accession>A0A1W0AAX7</accession>
<feature type="domain" description="Zinc finger PHD-type" evidence="5">
    <location>
        <begin position="42"/>
        <end position="89"/>
    </location>
</feature>
<dbReference type="SUPFAM" id="SSF54160">
    <property type="entry name" value="Chromo domain-like"/>
    <property type="match status" value="1"/>
</dbReference>
<evidence type="ECO:0000256" key="2">
    <source>
        <dbReference type="ARBA" id="ARBA00022771"/>
    </source>
</evidence>
<sequence>MSLKRSRSVAVDECPKCQFSLFDNAGNCKVCDFILSKQKLRPCIHCDKTNCQVFCDMCGQGYHKRCADKCGIAMEIDEDHVSLVCKSCENDENDWNVGCGECTEAFANEEIGLQVGQLVLVEFEFVLYNAIVMEVNEKKDSVKIHFVRWSKTFDGWYKMDDERVNESLACDGCNQWFHIGCLPAIKSTGRYKHTSYVCAKCYRDAKQNRKPKLNDKPEPIRQPKPVIDLDVDAELLDDPELLLPELPKRKVGRPSLKQLKQERETLALRKAMLKSIKEKKLKLQQMQQETRKPASTPASPESDTRKSNRKNDDIESDSRKRSSKEQSSPSHTPSPTREKNDSADDTKKSKKSAEKSSKSHEETSKKVKTPPKSKDDKSKPRDEKNKSKEEKSKTKEDKSKSNSSKSDTKRALDGEKVMPRKRSRSDDRGTAPPDTFRPIAPKPKPIVEVSSDSDLEDDEEEGRNTLPRRKSNAKKNVVVEPEDEDDCLSNPSPDDVSKTCVKKGKNSLILLSALLNSPPFDKDVLSTSPPPLVTMKKLPSLASVTQDENNPRNVNPSAFDILRVVASQTMNQSPCKSTLIAPPVPENSHEFDMHYCLREEMYVQVCAMEEAGLLTRDFATILRQWTHPSSSRFEDVRFVYLVNKHNSPALLAQRLAEVARNYG</sequence>
<dbReference type="InterPro" id="IPR011011">
    <property type="entry name" value="Znf_FYVE_PHD"/>
</dbReference>
<gene>
    <name evidence="6" type="ORF">THRCLA_00509</name>
</gene>
<feature type="compositionally biased region" description="Basic and acidic residues" evidence="4">
    <location>
        <begin position="372"/>
        <end position="429"/>
    </location>
</feature>
<evidence type="ECO:0000259" key="5">
    <source>
        <dbReference type="SMART" id="SM00249"/>
    </source>
</evidence>
<dbReference type="InterPro" id="IPR001965">
    <property type="entry name" value="Znf_PHD"/>
</dbReference>
<feature type="compositionally biased region" description="Basic and acidic residues" evidence="4">
    <location>
        <begin position="302"/>
        <end position="324"/>
    </location>
</feature>
<name>A0A1W0AAX7_9STRA</name>
<feature type="compositionally biased region" description="Polar residues" evidence="4">
    <location>
        <begin position="325"/>
        <end position="335"/>
    </location>
</feature>
<dbReference type="InterPro" id="IPR016197">
    <property type="entry name" value="Chromo-like_dom_sf"/>
</dbReference>
<feature type="domain" description="Zinc finger PHD-type" evidence="5">
    <location>
        <begin position="162"/>
        <end position="202"/>
    </location>
</feature>
<keyword evidence="3" id="KW-0862">Zinc</keyword>
<keyword evidence="7" id="KW-1185">Reference proteome</keyword>
<dbReference type="CDD" id="cd15489">
    <property type="entry name" value="PHD_SF"/>
    <property type="match status" value="1"/>
</dbReference>
<feature type="compositionally biased region" description="Basic and acidic residues" evidence="4">
    <location>
        <begin position="336"/>
        <end position="365"/>
    </location>
</feature>
<dbReference type="GO" id="GO:0008270">
    <property type="term" value="F:zinc ion binding"/>
    <property type="evidence" value="ECO:0007669"/>
    <property type="project" value="UniProtKB-KW"/>
</dbReference>
<evidence type="ECO:0000313" key="6">
    <source>
        <dbReference type="EMBL" id="OQS07477.1"/>
    </source>
</evidence>
<reference evidence="6 7" key="1">
    <citation type="journal article" date="2014" name="Genome Biol. Evol.">
        <title>The secreted proteins of Achlya hypogyna and Thraustotheca clavata identify the ancestral oomycete secretome and reveal gene acquisitions by horizontal gene transfer.</title>
        <authorList>
            <person name="Misner I."/>
            <person name="Blouin N."/>
            <person name="Leonard G."/>
            <person name="Richards T.A."/>
            <person name="Lane C.E."/>
        </authorList>
    </citation>
    <scope>NUCLEOTIDE SEQUENCE [LARGE SCALE GENOMIC DNA]</scope>
    <source>
        <strain evidence="6 7">ATCC 34112</strain>
    </source>
</reference>
<dbReference type="Pfam" id="PF00628">
    <property type="entry name" value="PHD"/>
    <property type="match status" value="1"/>
</dbReference>
<dbReference type="InterPro" id="IPR013083">
    <property type="entry name" value="Znf_RING/FYVE/PHD"/>
</dbReference>
<dbReference type="SUPFAM" id="SSF57903">
    <property type="entry name" value="FYVE/PHD zinc finger"/>
    <property type="match status" value="1"/>
</dbReference>
<feature type="region of interest" description="Disordered" evidence="4">
    <location>
        <begin position="281"/>
        <end position="498"/>
    </location>
</feature>
<evidence type="ECO:0000256" key="1">
    <source>
        <dbReference type="ARBA" id="ARBA00022723"/>
    </source>
</evidence>
<feature type="compositionally biased region" description="Acidic residues" evidence="4">
    <location>
        <begin position="451"/>
        <end position="461"/>
    </location>
</feature>
<evidence type="ECO:0000256" key="4">
    <source>
        <dbReference type="SAM" id="MobiDB-lite"/>
    </source>
</evidence>
<keyword evidence="1" id="KW-0479">Metal-binding</keyword>
<dbReference type="AlphaFoldDB" id="A0A1W0AAX7"/>
<dbReference type="Gene3D" id="3.30.40.10">
    <property type="entry name" value="Zinc/RING finger domain, C3HC4 (zinc finger)"/>
    <property type="match status" value="1"/>
</dbReference>
<proteinExistence type="predicted"/>
<dbReference type="SMART" id="SM00249">
    <property type="entry name" value="PHD"/>
    <property type="match status" value="2"/>
</dbReference>
<organism evidence="6 7">
    <name type="scientific">Thraustotheca clavata</name>
    <dbReference type="NCBI Taxonomy" id="74557"/>
    <lineage>
        <taxon>Eukaryota</taxon>
        <taxon>Sar</taxon>
        <taxon>Stramenopiles</taxon>
        <taxon>Oomycota</taxon>
        <taxon>Saprolegniomycetes</taxon>
        <taxon>Saprolegniales</taxon>
        <taxon>Achlyaceae</taxon>
        <taxon>Thraustotheca</taxon>
    </lineage>
</organism>
<protein>
    <recommendedName>
        <fullName evidence="5">Zinc finger PHD-type domain-containing protein</fullName>
    </recommendedName>
</protein>
<keyword evidence="2" id="KW-0863">Zinc-finger</keyword>
<comment type="caution">
    <text evidence="6">The sequence shown here is derived from an EMBL/GenBank/DDBJ whole genome shotgun (WGS) entry which is preliminary data.</text>
</comment>
<evidence type="ECO:0000313" key="7">
    <source>
        <dbReference type="Proteomes" id="UP000243217"/>
    </source>
</evidence>
<dbReference type="InterPro" id="IPR019787">
    <property type="entry name" value="Znf_PHD-finger"/>
</dbReference>
<dbReference type="EMBL" id="JNBS01000236">
    <property type="protein sequence ID" value="OQS07477.1"/>
    <property type="molecule type" value="Genomic_DNA"/>
</dbReference>
<evidence type="ECO:0000256" key="3">
    <source>
        <dbReference type="ARBA" id="ARBA00022833"/>
    </source>
</evidence>
<dbReference type="InterPro" id="IPR019786">
    <property type="entry name" value="Zinc_finger_PHD-type_CS"/>
</dbReference>
<dbReference type="Gene3D" id="2.30.30.140">
    <property type="match status" value="1"/>
</dbReference>
<dbReference type="Proteomes" id="UP000243217">
    <property type="component" value="Unassembled WGS sequence"/>
</dbReference>